<keyword evidence="5" id="KW-1185">Reference proteome</keyword>
<dbReference type="EMBL" id="BAABME010019916">
    <property type="protein sequence ID" value="GAA0158764.1"/>
    <property type="molecule type" value="Genomic_DNA"/>
</dbReference>
<feature type="domain" description="Legume lectin" evidence="3">
    <location>
        <begin position="6"/>
        <end position="61"/>
    </location>
</feature>
<evidence type="ECO:0000256" key="1">
    <source>
        <dbReference type="ARBA" id="ARBA00022734"/>
    </source>
</evidence>
<evidence type="ECO:0000256" key="2">
    <source>
        <dbReference type="SAM" id="Phobius"/>
    </source>
</evidence>
<dbReference type="Gene3D" id="2.60.120.200">
    <property type="match status" value="1"/>
</dbReference>
<dbReference type="Pfam" id="PF00139">
    <property type="entry name" value="Lectin_legB"/>
    <property type="match status" value="1"/>
</dbReference>
<dbReference type="Proteomes" id="UP001454036">
    <property type="component" value="Unassembled WGS sequence"/>
</dbReference>
<keyword evidence="1" id="KW-0430">Lectin</keyword>
<reference evidence="4 5" key="1">
    <citation type="submission" date="2024-01" db="EMBL/GenBank/DDBJ databases">
        <title>The complete chloroplast genome sequence of Lithospermum erythrorhizon: insights into the phylogenetic relationship among Boraginaceae species and the maternal lineages of purple gromwells.</title>
        <authorList>
            <person name="Okada T."/>
            <person name="Watanabe K."/>
        </authorList>
    </citation>
    <scope>NUCLEOTIDE SEQUENCE [LARGE SCALE GENOMIC DNA]</scope>
</reference>
<keyword evidence="2" id="KW-1133">Transmembrane helix</keyword>
<comment type="caution">
    <text evidence="4">The sequence shown here is derived from an EMBL/GenBank/DDBJ whole genome shotgun (WGS) entry which is preliminary data.</text>
</comment>
<keyword evidence="2" id="KW-0472">Membrane</keyword>
<dbReference type="AlphaFoldDB" id="A0AAV3Q3V4"/>
<name>A0AAV3Q3V4_LITER</name>
<organism evidence="4 5">
    <name type="scientific">Lithospermum erythrorhizon</name>
    <name type="common">Purple gromwell</name>
    <name type="synonym">Lithospermum officinale var. erythrorhizon</name>
    <dbReference type="NCBI Taxonomy" id="34254"/>
    <lineage>
        <taxon>Eukaryota</taxon>
        <taxon>Viridiplantae</taxon>
        <taxon>Streptophyta</taxon>
        <taxon>Embryophyta</taxon>
        <taxon>Tracheophyta</taxon>
        <taxon>Spermatophyta</taxon>
        <taxon>Magnoliopsida</taxon>
        <taxon>eudicotyledons</taxon>
        <taxon>Gunneridae</taxon>
        <taxon>Pentapetalae</taxon>
        <taxon>asterids</taxon>
        <taxon>lamiids</taxon>
        <taxon>Boraginales</taxon>
        <taxon>Boraginaceae</taxon>
        <taxon>Boraginoideae</taxon>
        <taxon>Lithospermeae</taxon>
        <taxon>Lithospermum</taxon>
    </lineage>
</organism>
<evidence type="ECO:0000313" key="4">
    <source>
        <dbReference type="EMBL" id="GAA0158764.1"/>
    </source>
</evidence>
<gene>
    <name evidence="4" type="ORF">LIER_38721</name>
</gene>
<evidence type="ECO:0000313" key="5">
    <source>
        <dbReference type="Proteomes" id="UP001454036"/>
    </source>
</evidence>
<keyword evidence="2" id="KW-0812">Transmembrane</keyword>
<feature type="transmembrane region" description="Helical" evidence="2">
    <location>
        <begin position="111"/>
        <end position="136"/>
    </location>
</feature>
<proteinExistence type="predicted"/>
<dbReference type="InterPro" id="IPR001220">
    <property type="entry name" value="Legume_lectin_dom"/>
</dbReference>
<accession>A0AAV3Q3V4</accession>
<dbReference type="GO" id="GO:0030246">
    <property type="term" value="F:carbohydrate binding"/>
    <property type="evidence" value="ECO:0007669"/>
    <property type="project" value="UniProtKB-KW"/>
</dbReference>
<sequence length="166" mass="18188">MNVFDGGSFGLLSEIKEKFIAIEFDTFKEDKYGDMNDDHVDVGSLISVQSRNLSSVKLIKAEKDVVVVGLSASINNSSQTYNLYSEPLDPDSYNDKKAYTSLDKKSRASNVLGALIFGTGCGALGAFVVMFMWTIFAVVLEDYALAAKETGRQNVISYSSRSGHQR</sequence>
<dbReference type="SUPFAM" id="SSF49899">
    <property type="entry name" value="Concanavalin A-like lectins/glucanases"/>
    <property type="match status" value="1"/>
</dbReference>
<dbReference type="InterPro" id="IPR013320">
    <property type="entry name" value="ConA-like_dom_sf"/>
</dbReference>
<evidence type="ECO:0000259" key="3">
    <source>
        <dbReference type="Pfam" id="PF00139"/>
    </source>
</evidence>
<protein>
    <recommendedName>
        <fullName evidence="3">Legume lectin domain-containing protein</fullName>
    </recommendedName>
</protein>